<keyword evidence="11 14" id="KW-1133">Transmembrane helix</keyword>
<protein>
    <recommendedName>
        <fullName evidence="3">histidine kinase</fullName>
        <ecNumber evidence="3">2.7.13.3</ecNumber>
    </recommendedName>
</protein>
<name>A0ABT9TVP3_PAEHA</name>
<dbReference type="EMBL" id="JAUSSU010000002">
    <property type="protein sequence ID" value="MDQ0111439.1"/>
    <property type="molecule type" value="Genomic_DNA"/>
</dbReference>
<comment type="subcellular location">
    <subcellularLocation>
        <location evidence="2">Cell membrane</location>
        <topology evidence="2">Multi-pass membrane protein</topology>
    </subcellularLocation>
</comment>
<dbReference type="Pfam" id="PF00512">
    <property type="entry name" value="HisKA"/>
    <property type="match status" value="1"/>
</dbReference>
<evidence type="ECO:0000256" key="3">
    <source>
        <dbReference type="ARBA" id="ARBA00012438"/>
    </source>
</evidence>
<keyword evidence="13 14" id="KW-0472">Membrane</keyword>
<comment type="caution">
    <text evidence="16">The sequence shown here is derived from an EMBL/GenBank/DDBJ whole genome shotgun (WGS) entry which is preliminary data.</text>
</comment>
<dbReference type="InterPro" id="IPR036890">
    <property type="entry name" value="HATPase_C_sf"/>
</dbReference>
<dbReference type="SUPFAM" id="SSF47384">
    <property type="entry name" value="Homodimeric domain of signal transducing histidine kinase"/>
    <property type="match status" value="1"/>
</dbReference>
<feature type="transmembrane region" description="Helical" evidence="14">
    <location>
        <begin position="70"/>
        <end position="97"/>
    </location>
</feature>
<dbReference type="Pfam" id="PF07694">
    <property type="entry name" value="5TM-5TMR_LYT"/>
    <property type="match status" value="1"/>
</dbReference>
<organism evidence="16 17">
    <name type="scientific">Paenibacillus harenae</name>
    <dbReference type="NCBI Taxonomy" id="306543"/>
    <lineage>
        <taxon>Bacteria</taxon>
        <taxon>Bacillati</taxon>
        <taxon>Bacillota</taxon>
        <taxon>Bacilli</taxon>
        <taxon>Bacillales</taxon>
        <taxon>Paenibacillaceae</taxon>
        <taxon>Paenibacillus</taxon>
    </lineage>
</organism>
<evidence type="ECO:0000256" key="4">
    <source>
        <dbReference type="ARBA" id="ARBA00022475"/>
    </source>
</evidence>
<keyword evidence="17" id="KW-1185">Reference proteome</keyword>
<dbReference type="PRINTS" id="PR00344">
    <property type="entry name" value="BCTRLSENSOR"/>
</dbReference>
<feature type="transmembrane region" description="Helical" evidence="14">
    <location>
        <begin position="35"/>
        <end position="58"/>
    </location>
</feature>
<evidence type="ECO:0000313" key="17">
    <source>
        <dbReference type="Proteomes" id="UP001229346"/>
    </source>
</evidence>
<feature type="transmembrane region" description="Helical" evidence="14">
    <location>
        <begin position="103"/>
        <end position="121"/>
    </location>
</feature>
<dbReference type="SMART" id="SM00388">
    <property type="entry name" value="HisKA"/>
    <property type="match status" value="1"/>
</dbReference>
<evidence type="ECO:0000256" key="14">
    <source>
        <dbReference type="SAM" id="Phobius"/>
    </source>
</evidence>
<dbReference type="InterPro" id="IPR003594">
    <property type="entry name" value="HATPase_dom"/>
</dbReference>
<evidence type="ECO:0000256" key="10">
    <source>
        <dbReference type="ARBA" id="ARBA00022840"/>
    </source>
</evidence>
<keyword evidence="9 16" id="KW-0418">Kinase</keyword>
<keyword evidence="12" id="KW-0902">Two-component regulatory system</keyword>
<dbReference type="PANTHER" id="PTHR43065">
    <property type="entry name" value="SENSOR HISTIDINE KINASE"/>
    <property type="match status" value="1"/>
</dbReference>
<evidence type="ECO:0000256" key="6">
    <source>
        <dbReference type="ARBA" id="ARBA00022679"/>
    </source>
</evidence>
<dbReference type="InterPro" id="IPR011620">
    <property type="entry name" value="Sig_transdc_His_kinase_LytS_TM"/>
</dbReference>
<dbReference type="PROSITE" id="PS50109">
    <property type="entry name" value="HIS_KIN"/>
    <property type="match status" value="1"/>
</dbReference>
<dbReference type="CDD" id="cd00082">
    <property type="entry name" value="HisKA"/>
    <property type="match status" value="1"/>
</dbReference>
<keyword evidence="5" id="KW-0597">Phosphoprotein</keyword>
<evidence type="ECO:0000313" key="16">
    <source>
        <dbReference type="EMBL" id="MDQ0111439.1"/>
    </source>
</evidence>
<feature type="transmembrane region" description="Helical" evidence="14">
    <location>
        <begin position="5"/>
        <end position="23"/>
    </location>
</feature>
<comment type="catalytic activity">
    <reaction evidence="1">
        <text>ATP + protein L-histidine = ADP + protein N-phospho-L-histidine.</text>
        <dbReference type="EC" id="2.7.13.3"/>
    </reaction>
</comment>
<accession>A0ABT9TVP3</accession>
<dbReference type="RefSeq" id="WP_307201425.1">
    <property type="nucleotide sequence ID" value="NZ_JAUSSU010000002.1"/>
</dbReference>
<gene>
    <name evidence="16" type="ORF">J2T15_000872</name>
</gene>
<evidence type="ECO:0000259" key="15">
    <source>
        <dbReference type="PROSITE" id="PS50109"/>
    </source>
</evidence>
<keyword evidence="8" id="KW-0547">Nucleotide-binding</keyword>
<proteinExistence type="predicted"/>
<evidence type="ECO:0000256" key="2">
    <source>
        <dbReference type="ARBA" id="ARBA00004651"/>
    </source>
</evidence>
<dbReference type="Gene3D" id="1.10.287.130">
    <property type="match status" value="1"/>
</dbReference>
<dbReference type="Pfam" id="PF02518">
    <property type="entry name" value="HATPase_c"/>
    <property type="match status" value="1"/>
</dbReference>
<evidence type="ECO:0000256" key="8">
    <source>
        <dbReference type="ARBA" id="ARBA00022741"/>
    </source>
</evidence>
<dbReference type="EC" id="2.7.13.3" evidence="3"/>
<dbReference type="InterPro" id="IPR005467">
    <property type="entry name" value="His_kinase_dom"/>
</dbReference>
<dbReference type="InterPro" id="IPR004358">
    <property type="entry name" value="Sig_transdc_His_kin-like_C"/>
</dbReference>
<keyword evidence="4" id="KW-1003">Cell membrane</keyword>
<sequence>MMNQLLIHVIIILFPIFINQFFYATKRSHARNNFYYIMNGLLFGLSSVLCMSLSITVIDGFEWDLRIIPIILAILYGGRHYWSGITALAMMFVFRIAVGGDDIVFAFAVFILFALPCFWIAKSFYAYSPKKRVYTGIWLTLYSNAIISCLLFFYASLMRYELSLKADGVIHFIMMELLSFFSIIVASLLYENMIEKQAMRHELEQNEKLKIVSQLAASVAHEVRNPLTVVKGFLQLFKENADESKKNYLQIALSELERAELIITDYLNLAKPHSEHLETVYVPDFLHHTVEMMYSYGLIKNVEIKLVISFADKELYITADKTKLSQVIINLIKNGVEAISKSGTVTVSGSRDAHTVVIEVADTGAGMSEETIANIGTPFFTTKESGTGLGTLVSIRIVEAMSGKISFASKPGKGTTVTLKFPAVTPIDK</sequence>
<reference evidence="16 17" key="1">
    <citation type="submission" date="2023-07" db="EMBL/GenBank/DDBJ databases">
        <title>Sorghum-associated microbial communities from plants grown in Nebraska, USA.</title>
        <authorList>
            <person name="Schachtman D."/>
        </authorList>
    </citation>
    <scope>NUCLEOTIDE SEQUENCE [LARGE SCALE GENOMIC DNA]</scope>
    <source>
        <strain evidence="16 17">CC482</strain>
    </source>
</reference>
<feature type="transmembrane region" description="Helical" evidence="14">
    <location>
        <begin position="133"/>
        <end position="157"/>
    </location>
</feature>
<keyword evidence="7 14" id="KW-0812">Transmembrane</keyword>
<feature type="transmembrane region" description="Helical" evidence="14">
    <location>
        <begin position="169"/>
        <end position="190"/>
    </location>
</feature>
<evidence type="ECO:0000256" key="5">
    <source>
        <dbReference type="ARBA" id="ARBA00022553"/>
    </source>
</evidence>
<dbReference type="Gene3D" id="3.30.565.10">
    <property type="entry name" value="Histidine kinase-like ATPase, C-terminal domain"/>
    <property type="match status" value="1"/>
</dbReference>
<keyword evidence="6 16" id="KW-0808">Transferase</keyword>
<dbReference type="Proteomes" id="UP001229346">
    <property type="component" value="Unassembled WGS sequence"/>
</dbReference>
<evidence type="ECO:0000256" key="9">
    <source>
        <dbReference type="ARBA" id="ARBA00022777"/>
    </source>
</evidence>
<dbReference type="InterPro" id="IPR036097">
    <property type="entry name" value="HisK_dim/P_sf"/>
</dbReference>
<dbReference type="PANTHER" id="PTHR43065:SF46">
    <property type="entry name" value="C4-DICARBOXYLATE TRANSPORT SENSOR PROTEIN DCTB"/>
    <property type="match status" value="1"/>
</dbReference>
<evidence type="ECO:0000256" key="1">
    <source>
        <dbReference type="ARBA" id="ARBA00000085"/>
    </source>
</evidence>
<dbReference type="SUPFAM" id="SSF55874">
    <property type="entry name" value="ATPase domain of HSP90 chaperone/DNA topoisomerase II/histidine kinase"/>
    <property type="match status" value="1"/>
</dbReference>
<evidence type="ECO:0000256" key="7">
    <source>
        <dbReference type="ARBA" id="ARBA00022692"/>
    </source>
</evidence>
<dbReference type="InterPro" id="IPR003661">
    <property type="entry name" value="HisK_dim/P_dom"/>
</dbReference>
<feature type="domain" description="Histidine kinase" evidence="15">
    <location>
        <begin position="218"/>
        <end position="425"/>
    </location>
</feature>
<evidence type="ECO:0000256" key="11">
    <source>
        <dbReference type="ARBA" id="ARBA00022989"/>
    </source>
</evidence>
<dbReference type="SMART" id="SM00387">
    <property type="entry name" value="HATPase_c"/>
    <property type="match status" value="1"/>
</dbReference>
<keyword evidence="10" id="KW-0067">ATP-binding</keyword>
<dbReference type="GO" id="GO:0004673">
    <property type="term" value="F:protein histidine kinase activity"/>
    <property type="evidence" value="ECO:0007669"/>
    <property type="project" value="UniProtKB-EC"/>
</dbReference>
<evidence type="ECO:0000256" key="12">
    <source>
        <dbReference type="ARBA" id="ARBA00023012"/>
    </source>
</evidence>
<evidence type="ECO:0000256" key="13">
    <source>
        <dbReference type="ARBA" id="ARBA00023136"/>
    </source>
</evidence>